<dbReference type="GeneID" id="26240626"/>
<dbReference type="EMBL" id="CP058937">
    <property type="protein sequence ID" value="QLI73726.1"/>
    <property type="molecule type" value="Genomic_DNA"/>
</dbReference>
<feature type="compositionally biased region" description="Basic residues" evidence="1">
    <location>
        <begin position="1"/>
        <end position="16"/>
    </location>
</feature>
<evidence type="ECO:0000313" key="3">
    <source>
        <dbReference type="Proteomes" id="UP000510686"/>
    </source>
</evidence>
<evidence type="ECO:0000256" key="1">
    <source>
        <dbReference type="SAM" id="MobiDB-lite"/>
    </source>
</evidence>
<organism evidence="2 3">
    <name type="scientific">Metarhizium brunneum</name>
    <dbReference type="NCBI Taxonomy" id="500148"/>
    <lineage>
        <taxon>Eukaryota</taxon>
        <taxon>Fungi</taxon>
        <taxon>Dikarya</taxon>
        <taxon>Ascomycota</taxon>
        <taxon>Pezizomycotina</taxon>
        <taxon>Sordariomycetes</taxon>
        <taxon>Hypocreomycetidae</taxon>
        <taxon>Hypocreales</taxon>
        <taxon>Clavicipitaceae</taxon>
        <taxon>Metarhizium</taxon>
    </lineage>
</organism>
<dbReference type="AlphaFoldDB" id="A0A7D5ZBF2"/>
<proteinExistence type="predicted"/>
<dbReference type="KEGG" id="mbrn:26240626"/>
<feature type="region of interest" description="Disordered" evidence="1">
    <location>
        <begin position="135"/>
        <end position="158"/>
    </location>
</feature>
<dbReference type="RefSeq" id="XP_014546203.1">
    <property type="nucleotide sequence ID" value="XM_014690717.1"/>
</dbReference>
<name>A0A7D5ZBF2_9HYPO</name>
<keyword evidence="3" id="KW-1185">Reference proteome</keyword>
<feature type="region of interest" description="Disordered" evidence="1">
    <location>
        <begin position="1"/>
        <end position="40"/>
    </location>
</feature>
<dbReference type="OrthoDB" id="4938430at2759"/>
<evidence type="ECO:0000313" key="2">
    <source>
        <dbReference type="EMBL" id="QLI73726.1"/>
    </source>
</evidence>
<protein>
    <submittedName>
        <fullName evidence="2">Uncharacterized protein</fullName>
    </submittedName>
</protein>
<gene>
    <name evidence="2" type="ORF">G6M90_00g101440</name>
</gene>
<feature type="compositionally biased region" description="Basic and acidic residues" evidence="1">
    <location>
        <begin position="148"/>
        <end position="158"/>
    </location>
</feature>
<reference evidence="2 3" key="1">
    <citation type="submission" date="2020-07" db="EMBL/GenBank/DDBJ databases">
        <title>Telomere length de novo assembly of all 7 chromosomes of the fungus, Metarhizium brunneum, using a novel assembly pipeline.</title>
        <authorList>
            <person name="Saud z."/>
            <person name="Kortsinoglou A."/>
            <person name="Kouvelis V.N."/>
            <person name="Butt T.M."/>
        </authorList>
    </citation>
    <scope>NUCLEOTIDE SEQUENCE [LARGE SCALE GENOMIC DNA]</scope>
    <source>
        <strain evidence="2 3">4556</strain>
    </source>
</reference>
<sequence length="198" mass="21894">MPFQRSRRANLAHRPPRPSTACHVTKSPQGKGADCKREEDGYNVDDANSFPYVNTYPSSSSPSCCDDSTDWVMVQTDGAPQSNCSDDLHSYGPAQELTATNVQLFDNSNSTSASICAAGDNDGRRRCLRRRPKYRRGSAKTNASVATRESHQAENEQHLDPWAPISVDSYEFDVFAVGAWAMEGDTGLEPTYNYPRTF</sequence>
<accession>A0A7D5ZBF2</accession>
<dbReference type="Proteomes" id="UP000510686">
    <property type="component" value="Chromosome 6"/>
</dbReference>